<dbReference type="EMBL" id="UYYB01139288">
    <property type="protein sequence ID" value="VDM85353.1"/>
    <property type="molecule type" value="Genomic_DNA"/>
</dbReference>
<sequence length="136" mass="15159">MPRLAELDEISVAQWIRQNTWGRSAQDILQITIRALYGVEPNRINMLYHLAICKSAGSLSRLLSSDDDGALALRVEGGTSQIASQLVEEIGADHIRLNRAVKRIEVDETNGVTRVHYFSTDNSEEKVASTYLCQKS</sequence>
<gene>
    <name evidence="1" type="ORF">SVUK_LOCUS20351</name>
</gene>
<name>A0A3P7JW97_STRVU</name>
<proteinExistence type="predicted"/>
<evidence type="ECO:0000313" key="1">
    <source>
        <dbReference type="EMBL" id="VDM85353.1"/>
    </source>
</evidence>
<dbReference type="PANTHER" id="PTHR43563">
    <property type="entry name" value="AMINE OXIDASE"/>
    <property type="match status" value="1"/>
</dbReference>
<dbReference type="Gene3D" id="3.50.50.60">
    <property type="entry name" value="FAD/NAD(P)-binding domain"/>
    <property type="match status" value="1"/>
</dbReference>
<dbReference type="Gene3D" id="3.90.660.10">
    <property type="match status" value="1"/>
</dbReference>
<protein>
    <submittedName>
        <fullName evidence="1">Uncharacterized protein</fullName>
    </submittedName>
</protein>
<dbReference type="Proteomes" id="UP000270094">
    <property type="component" value="Unassembled WGS sequence"/>
</dbReference>
<dbReference type="AlphaFoldDB" id="A0A3P7JW97"/>
<dbReference type="GO" id="GO:0016491">
    <property type="term" value="F:oxidoreductase activity"/>
    <property type="evidence" value="ECO:0007669"/>
    <property type="project" value="UniProtKB-ARBA"/>
</dbReference>
<organism evidence="1 2">
    <name type="scientific">Strongylus vulgaris</name>
    <name type="common">Blood worm</name>
    <dbReference type="NCBI Taxonomy" id="40348"/>
    <lineage>
        <taxon>Eukaryota</taxon>
        <taxon>Metazoa</taxon>
        <taxon>Ecdysozoa</taxon>
        <taxon>Nematoda</taxon>
        <taxon>Chromadorea</taxon>
        <taxon>Rhabditida</taxon>
        <taxon>Rhabditina</taxon>
        <taxon>Rhabditomorpha</taxon>
        <taxon>Strongyloidea</taxon>
        <taxon>Strongylidae</taxon>
        <taxon>Strongylus</taxon>
    </lineage>
</organism>
<accession>A0A3P7JW97</accession>
<keyword evidence="2" id="KW-1185">Reference proteome</keyword>
<dbReference type="SUPFAM" id="SSF51905">
    <property type="entry name" value="FAD/NAD(P)-binding domain"/>
    <property type="match status" value="1"/>
</dbReference>
<evidence type="ECO:0000313" key="2">
    <source>
        <dbReference type="Proteomes" id="UP000270094"/>
    </source>
</evidence>
<dbReference type="InterPro" id="IPR036188">
    <property type="entry name" value="FAD/NAD-bd_sf"/>
</dbReference>
<reference evidence="1 2" key="1">
    <citation type="submission" date="2018-11" db="EMBL/GenBank/DDBJ databases">
        <authorList>
            <consortium name="Pathogen Informatics"/>
        </authorList>
    </citation>
    <scope>NUCLEOTIDE SEQUENCE [LARGE SCALE GENOMIC DNA]</scope>
</reference>
<dbReference type="InterPro" id="IPR050703">
    <property type="entry name" value="Flavin_MAO"/>
</dbReference>
<dbReference type="Gene3D" id="1.10.405.10">
    <property type="entry name" value="Guanine Nucleotide Dissociation Inhibitor, domain 1"/>
    <property type="match status" value="1"/>
</dbReference>
<dbReference type="PANTHER" id="PTHR43563:SF14">
    <property type="entry name" value="AMINE OXIDASE"/>
    <property type="match status" value="1"/>
</dbReference>
<dbReference type="OrthoDB" id="7777654at2759"/>